<proteinExistence type="predicted"/>
<sequence>LSHTPNGFASRFIFFLGYLTSYLLYTGFAAGITSLLLQQGENHHITISDLLDGMKFKTVTIMDNMLFIETFHGINNNSIAVANMDDLFSYLNQDNTIGIAPKICIEQYFASKFNYNMISLYSTTIVTMAHYSRGFVMLKNNTHKSTLNRGLLILQETGLLNNALHQSLLPTPNRIATSNYSSAGIEHVGSAILILLVGTLSATVFLVVELIVALYKSRCYGHSRIGEYF</sequence>
<comment type="caution">
    <text evidence="2">The sequence shown here is derived from an EMBL/GenBank/DDBJ whole genome shotgun (WGS) entry which is preliminary data.</text>
</comment>
<feature type="non-terminal residue" evidence="2">
    <location>
        <position position="229"/>
    </location>
</feature>
<gene>
    <name evidence="2" type="ORF">ILUMI_03361</name>
</gene>
<name>A0A8K0DAY0_IGNLU</name>
<evidence type="ECO:0000313" key="3">
    <source>
        <dbReference type="Proteomes" id="UP000801492"/>
    </source>
</evidence>
<accession>A0A8K0DAY0</accession>
<dbReference type="AlphaFoldDB" id="A0A8K0DAY0"/>
<feature type="transmembrane region" description="Helical" evidence="1">
    <location>
        <begin position="12"/>
        <end position="37"/>
    </location>
</feature>
<feature type="transmembrane region" description="Helical" evidence="1">
    <location>
        <begin position="191"/>
        <end position="215"/>
    </location>
</feature>
<evidence type="ECO:0000256" key="1">
    <source>
        <dbReference type="SAM" id="Phobius"/>
    </source>
</evidence>
<keyword evidence="1" id="KW-0812">Transmembrane</keyword>
<dbReference type="Proteomes" id="UP000801492">
    <property type="component" value="Unassembled WGS sequence"/>
</dbReference>
<protein>
    <submittedName>
        <fullName evidence="2">Uncharacterized protein</fullName>
    </submittedName>
</protein>
<reference evidence="2" key="1">
    <citation type="submission" date="2019-08" db="EMBL/GenBank/DDBJ databases">
        <title>The genome of the North American firefly Photinus pyralis.</title>
        <authorList>
            <consortium name="Photinus pyralis genome working group"/>
            <person name="Fallon T.R."/>
            <person name="Sander Lower S.E."/>
            <person name="Weng J.-K."/>
        </authorList>
    </citation>
    <scope>NUCLEOTIDE SEQUENCE</scope>
    <source>
        <strain evidence="2">TRF0915ILg1</strain>
        <tissue evidence="2">Whole body</tissue>
    </source>
</reference>
<keyword evidence="1" id="KW-1133">Transmembrane helix</keyword>
<dbReference type="OrthoDB" id="8187729at2759"/>
<evidence type="ECO:0000313" key="2">
    <source>
        <dbReference type="EMBL" id="KAF2902825.1"/>
    </source>
</evidence>
<organism evidence="2 3">
    <name type="scientific">Ignelater luminosus</name>
    <name type="common">Cucubano</name>
    <name type="synonym">Pyrophorus luminosus</name>
    <dbReference type="NCBI Taxonomy" id="2038154"/>
    <lineage>
        <taxon>Eukaryota</taxon>
        <taxon>Metazoa</taxon>
        <taxon>Ecdysozoa</taxon>
        <taxon>Arthropoda</taxon>
        <taxon>Hexapoda</taxon>
        <taxon>Insecta</taxon>
        <taxon>Pterygota</taxon>
        <taxon>Neoptera</taxon>
        <taxon>Endopterygota</taxon>
        <taxon>Coleoptera</taxon>
        <taxon>Polyphaga</taxon>
        <taxon>Elateriformia</taxon>
        <taxon>Elateroidea</taxon>
        <taxon>Elateridae</taxon>
        <taxon>Agrypninae</taxon>
        <taxon>Pyrophorini</taxon>
        <taxon>Ignelater</taxon>
    </lineage>
</organism>
<feature type="transmembrane region" description="Helical" evidence="1">
    <location>
        <begin position="113"/>
        <end position="131"/>
    </location>
</feature>
<keyword evidence="1" id="KW-0472">Membrane</keyword>
<dbReference type="EMBL" id="VTPC01001174">
    <property type="protein sequence ID" value="KAF2902825.1"/>
    <property type="molecule type" value="Genomic_DNA"/>
</dbReference>
<keyword evidence="3" id="KW-1185">Reference proteome</keyword>